<dbReference type="AlphaFoldDB" id="A0A1T5NP24"/>
<proteinExistence type="predicted"/>
<sequence>MGQLRMGLGICKPVSNTDHFSHVHGHLQIVIDEKVVPAMGYFGEEDVCLNAWFNVLGTIVRNFESGKDTEYTYDEGEQGQPAFQFVLIKPNEIAFSIVDSAISDGGGIKKWHNKTFPLSDLKKGYQKVAEQFLKEVTAKAPAQLAHWKKIIGNV</sequence>
<dbReference type="EMBL" id="FUZZ01000001">
    <property type="protein sequence ID" value="SKD01849.1"/>
    <property type="molecule type" value="Genomic_DNA"/>
</dbReference>
<evidence type="ECO:0000313" key="1">
    <source>
        <dbReference type="EMBL" id="SKD01849.1"/>
    </source>
</evidence>
<evidence type="ECO:0000313" key="2">
    <source>
        <dbReference type="Proteomes" id="UP000190166"/>
    </source>
</evidence>
<reference evidence="1 2" key="1">
    <citation type="submission" date="2017-02" db="EMBL/GenBank/DDBJ databases">
        <authorList>
            <person name="Peterson S.W."/>
        </authorList>
    </citation>
    <scope>NUCLEOTIDE SEQUENCE [LARGE SCALE GENOMIC DNA]</scope>
    <source>
        <strain evidence="1 2">DSM 18108</strain>
    </source>
</reference>
<protein>
    <submittedName>
        <fullName evidence="1">Uncharacterized protein</fullName>
    </submittedName>
</protein>
<dbReference type="Proteomes" id="UP000190166">
    <property type="component" value="Unassembled WGS sequence"/>
</dbReference>
<organism evidence="1 2">
    <name type="scientific">Chitinophaga ginsengisegetis</name>
    <dbReference type="NCBI Taxonomy" id="393003"/>
    <lineage>
        <taxon>Bacteria</taxon>
        <taxon>Pseudomonadati</taxon>
        <taxon>Bacteroidota</taxon>
        <taxon>Chitinophagia</taxon>
        <taxon>Chitinophagales</taxon>
        <taxon>Chitinophagaceae</taxon>
        <taxon>Chitinophaga</taxon>
    </lineage>
</organism>
<accession>A0A1T5NP24</accession>
<name>A0A1T5NP24_9BACT</name>
<gene>
    <name evidence="1" type="ORF">SAMN05660461_2326</name>
</gene>
<keyword evidence="2" id="KW-1185">Reference proteome</keyword>
<dbReference type="RefSeq" id="WP_133256106.1">
    <property type="nucleotide sequence ID" value="NZ_FUZZ01000001.1"/>
</dbReference>
<dbReference type="STRING" id="393003.SAMN05660461_2326"/>